<organism evidence="3 4">
    <name type="scientific">Haloarcula salina</name>
    <dbReference type="NCBI Taxonomy" id="1429914"/>
    <lineage>
        <taxon>Archaea</taxon>
        <taxon>Methanobacteriati</taxon>
        <taxon>Methanobacteriota</taxon>
        <taxon>Stenosarchaea group</taxon>
        <taxon>Halobacteria</taxon>
        <taxon>Halobacteriales</taxon>
        <taxon>Haloarculaceae</taxon>
        <taxon>Haloarcula</taxon>
    </lineage>
</organism>
<dbReference type="EMBL" id="JAHQXE010000001">
    <property type="protein sequence ID" value="MBV0900891.1"/>
    <property type="molecule type" value="Genomic_DNA"/>
</dbReference>
<reference evidence="3" key="1">
    <citation type="submission" date="2021-06" db="EMBL/GenBank/DDBJ databases">
        <title>New haloarchaea isolates fom saline soil.</title>
        <authorList>
            <person name="Duran-Viseras A."/>
            <person name="Sanchez-Porro C.S."/>
            <person name="Ventosa A."/>
        </authorList>
    </citation>
    <scope>NUCLEOTIDE SEQUENCE</scope>
    <source>
        <strain evidence="3">JCM 18369</strain>
    </source>
</reference>
<evidence type="ECO:0000256" key="1">
    <source>
        <dbReference type="SAM" id="Phobius"/>
    </source>
</evidence>
<protein>
    <recommendedName>
        <fullName evidence="2">DUF5658 domain-containing protein</fullName>
    </recommendedName>
</protein>
<sequence>MFETDRTAPTGAIERWCSVLLDELAAVERELWLVLAVTLAIDVWLTHVGLQHGFHEANPVMRVAIETFGIAVLALTKVAVLCVGGLVRRALSDPGGVVVPLGLTLPSIGAVLVNATLLAAG</sequence>
<feature type="domain" description="DUF5658" evidence="2">
    <location>
        <begin position="34"/>
        <end position="92"/>
    </location>
</feature>
<dbReference type="RefSeq" id="WP_162411836.1">
    <property type="nucleotide sequence ID" value="NZ_JAHQXE010000001.1"/>
</dbReference>
<dbReference type="InterPro" id="IPR043717">
    <property type="entry name" value="DUF5658"/>
</dbReference>
<proteinExistence type="predicted"/>
<evidence type="ECO:0000313" key="3">
    <source>
        <dbReference type="EMBL" id="MBV0900891.1"/>
    </source>
</evidence>
<dbReference type="Pfam" id="PF18902">
    <property type="entry name" value="DUF5658"/>
    <property type="match status" value="1"/>
</dbReference>
<keyword evidence="1" id="KW-0812">Transmembrane</keyword>
<keyword evidence="1" id="KW-1133">Transmembrane helix</keyword>
<comment type="caution">
    <text evidence="3">The sequence shown here is derived from an EMBL/GenBank/DDBJ whole genome shotgun (WGS) entry which is preliminary data.</text>
</comment>
<dbReference type="Proteomes" id="UP001166304">
    <property type="component" value="Unassembled WGS sequence"/>
</dbReference>
<feature type="transmembrane region" description="Helical" evidence="1">
    <location>
        <begin position="99"/>
        <end position="120"/>
    </location>
</feature>
<evidence type="ECO:0000259" key="2">
    <source>
        <dbReference type="Pfam" id="PF18902"/>
    </source>
</evidence>
<feature type="transmembrane region" description="Helical" evidence="1">
    <location>
        <begin position="31"/>
        <end position="51"/>
    </location>
</feature>
<keyword evidence="4" id="KW-1185">Reference proteome</keyword>
<name>A0AA41FYF6_9EURY</name>
<accession>A0AA41FYF6</accession>
<dbReference type="AlphaFoldDB" id="A0AA41FYF6"/>
<keyword evidence="1" id="KW-0472">Membrane</keyword>
<gene>
    <name evidence="3" type="ORF">KTS37_03730</name>
</gene>
<evidence type="ECO:0000313" key="4">
    <source>
        <dbReference type="Proteomes" id="UP001166304"/>
    </source>
</evidence>
<feature type="transmembrane region" description="Helical" evidence="1">
    <location>
        <begin position="63"/>
        <end position="87"/>
    </location>
</feature>